<dbReference type="GO" id="GO:0030246">
    <property type="term" value="F:carbohydrate binding"/>
    <property type="evidence" value="ECO:0007669"/>
    <property type="project" value="InterPro"/>
</dbReference>
<proteinExistence type="predicted"/>
<name>A0A6V8KQP2_9ACTN</name>
<evidence type="ECO:0000313" key="2">
    <source>
        <dbReference type="EMBL" id="GFJ84186.1"/>
    </source>
</evidence>
<dbReference type="Pfam" id="PF13620">
    <property type="entry name" value="CarboxypepD_reg"/>
    <property type="match status" value="1"/>
</dbReference>
<comment type="caution">
    <text evidence="2">The sequence shown here is derived from an EMBL/GenBank/DDBJ whole genome shotgun (WGS) entry which is preliminary data.</text>
</comment>
<feature type="compositionally biased region" description="Polar residues" evidence="1">
    <location>
        <begin position="169"/>
        <end position="180"/>
    </location>
</feature>
<dbReference type="AlphaFoldDB" id="A0A6V8KQP2"/>
<reference evidence="2 3" key="2">
    <citation type="submission" date="2020-03" db="EMBL/GenBank/DDBJ databases">
        <authorList>
            <person name="Ichikawa N."/>
            <person name="Kimura A."/>
            <person name="Kitahashi Y."/>
            <person name="Uohara A."/>
        </authorList>
    </citation>
    <scope>NUCLEOTIDE SEQUENCE [LARGE SCALE GENOMIC DNA]</scope>
    <source>
        <strain evidence="2 3">NBRC 108639</strain>
    </source>
</reference>
<sequence length="180" mass="19003">MRPLVTLIDQWLGGAESEAATRPVQVVAGQSVTLDERQLPTGMVRGRLTDRAGQPPVASGVVIEDAARGRQFPATTAADGTWFKMVWPGTYTVRYESGGQVQWATGRSSAATADPVRVAAGGTTQLDEVLLPTGSLTVRAAGGRGAWRSRPGRRLDAATAGGTGRRTRLVQSSREISSRC</sequence>
<dbReference type="EMBL" id="BLPF01000003">
    <property type="protein sequence ID" value="GFJ84186.1"/>
    <property type="molecule type" value="Genomic_DNA"/>
</dbReference>
<dbReference type="InterPro" id="IPR013784">
    <property type="entry name" value="Carb-bd-like_fold"/>
</dbReference>
<feature type="region of interest" description="Disordered" evidence="1">
    <location>
        <begin position="145"/>
        <end position="180"/>
    </location>
</feature>
<keyword evidence="3" id="KW-1185">Reference proteome</keyword>
<gene>
    <name evidence="2" type="ORF">Phou_083660</name>
</gene>
<evidence type="ECO:0000256" key="1">
    <source>
        <dbReference type="SAM" id="MobiDB-lite"/>
    </source>
</evidence>
<protein>
    <submittedName>
        <fullName evidence="2">Uncharacterized protein</fullName>
    </submittedName>
</protein>
<organism evidence="2 3">
    <name type="scientific">Phytohabitans houttuyneae</name>
    <dbReference type="NCBI Taxonomy" id="1076126"/>
    <lineage>
        <taxon>Bacteria</taxon>
        <taxon>Bacillati</taxon>
        <taxon>Actinomycetota</taxon>
        <taxon>Actinomycetes</taxon>
        <taxon>Micromonosporales</taxon>
        <taxon>Micromonosporaceae</taxon>
    </lineage>
</organism>
<reference evidence="2 3" key="1">
    <citation type="submission" date="2020-03" db="EMBL/GenBank/DDBJ databases">
        <title>Whole genome shotgun sequence of Phytohabitans houttuyneae NBRC 108639.</title>
        <authorList>
            <person name="Komaki H."/>
            <person name="Tamura T."/>
        </authorList>
    </citation>
    <scope>NUCLEOTIDE SEQUENCE [LARGE SCALE GENOMIC DNA]</scope>
    <source>
        <strain evidence="2 3">NBRC 108639</strain>
    </source>
</reference>
<dbReference type="RefSeq" id="WP_173067637.1">
    <property type="nucleotide sequence ID" value="NZ_BAABGO010000013.1"/>
</dbReference>
<accession>A0A6V8KQP2</accession>
<dbReference type="Proteomes" id="UP000482800">
    <property type="component" value="Unassembled WGS sequence"/>
</dbReference>
<evidence type="ECO:0000313" key="3">
    <source>
        <dbReference type="Proteomes" id="UP000482800"/>
    </source>
</evidence>
<dbReference type="Gene3D" id="2.60.40.1120">
    <property type="entry name" value="Carboxypeptidase-like, regulatory domain"/>
    <property type="match status" value="1"/>
</dbReference>
<dbReference type="SUPFAM" id="SSF49452">
    <property type="entry name" value="Starch-binding domain-like"/>
    <property type="match status" value="1"/>
</dbReference>